<proteinExistence type="inferred from homology"/>
<dbReference type="Gene3D" id="2.60.40.790">
    <property type="match status" value="1"/>
</dbReference>
<gene>
    <name evidence="4" type="ORF">COU33_01355</name>
</gene>
<dbReference type="CDD" id="cd06464">
    <property type="entry name" value="ACD_sHsps-like"/>
    <property type="match status" value="1"/>
</dbReference>
<dbReference type="SUPFAM" id="SSF49764">
    <property type="entry name" value="HSP20-like chaperones"/>
    <property type="match status" value="1"/>
</dbReference>
<accession>A0A2M6W1W1</accession>
<dbReference type="PANTHER" id="PTHR11527">
    <property type="entry name" value="HEAT-SHOCK PROTEIN 20 FAMILY MEMBER"/>
    <property type="match status" value="1"/>
</dbReference>
<name>A0A2M6W1W1_9BACT</name>
<dbReference type="InterPro" id="IPR008978">
    <property type="entry name" value="HSP20-like_chaperone"/>
</dbReference>
<evidence type="ECO:0000256" key="2">
    <source>
        <dbReference type="RuleBase" id="RU003616"/>
    </source>
</evidence>
<dbReference type="InterPro" id="IPR002068">
    <property type="entry name" value="A-crystallin/Hsp20_dom"/>
</dbReference>
<protein>
    <recommendedName>
        <fullName evidence="3">SHSP domain-containing protein</fullName>
    </recommendedName>
</protein>
<dbReference type="Pfam" id="PF00011">
    <property type="entry name" value="HSP20"/>
    <property type="match status" value="1"/>
</dbReference>
<evidence type="ECO:0000259" key="3">
    <source>
        <dbReference type="PROSITE" id="PS01031"/>
    </source>
</evidence>
<dbReference type="PROSITE" id="PS01031">
    <property type="entry name" value="SHSP"/>
    <property type="match status" value="1"/>
</dbReference>
<comment type="caution">
    <text evidence="4">The sequence shown here is derived from an EMBL/GenBank/DDBJ whole genome shotgun (WGS) entry which is preliminary data.</text>
</comment>
<dbReference type="AlphaFoldDB" id="A0A2M6W1W1"/>
<reference evidence="5" key="1">
    <citation type="submission" date="2017-09" db="EMBL/GenBank/DDBJ databases">
        <title>Depth-based differentiation of microbial function through sediment-hosted aquifers and enrichment of novel symbionts in the deep terrestrial subsurface.</title>
        <authorList>
            <person name="Probst A.J."/>
            <person name="Ladd B."/>
            <person name="Jarett J.K."/>
            <person name="Geller-Mcgrath D.E."/>
            <person name="Sieber C.M.K."/>
            <person name="Emerson J.B."/>
            <person name="Anantharaman K."/>
            <person name="Thomas B.C."/>
            <person name="Malmstrom R."/>
            <person name="Stieglmeier M."/>
            <person name="Klingl A."/>
            <person name="Woyke T."/>
            <person name="Ryan C.M."/>
            <person name="Banfield J.F."/>
        </authorList>
    </citation>
    <scope>NUCLEOTIDE SEQUENCE [LARGE SCALE GENOMIC DNA]</scope>
</reference>
<dbReference type="EMBL" id="PFBZ01000057">
    <property type="protein sequence ID" value="PIT86768.1"/>
    <property type="molecule type" value="Genomic_DNA"/>
</dbReference>
<organism evidence="4 5">
    <name type="scientific">Candidatus Magasanikbacteria bacterium CG10_big_fil_rev_8_21_14_0_10_43_6</name>
    <dbReference type="NCBI Taxonomy" id="1974650"/>
    <lineage>
        <taxon>Bacteria</taxon>
        <taxon>Candidatus Magasanikiibacteriota</taxon>
    </lineage>
</organism>
<sequence length="193" mass="21919">MAISIVDDTYRAVSSIVQRVYPVNILPVYDCWYLCYTIVHMSVSNKDNNAPIFEMIVDTEIGRPQVIPATRQEEGAASWEDHHTDGQLAVDVAETDADVVVISTLAGALTDRLEVFVHNDLLTIRGQRQQPFHGTGFRYFHQECFWGKFSRTIVLPVDVKGDLAEAEYKNGILIIRIPKRTQQKKIPIFIVEE</sequence>
<evidence type="ECO:0000313" key="5">
    <source>
        <dbReference type="Proteomes" id="UP000229362"/>
    </source>
</evidence>
<evidence type="ECO:0000313" key="4">
    <source>
        <dbReference type="EMBL" id="PIT86768.1"/>
    </source>
</evidence>
<comment type="similarity">
    <text evidence="1 2">Belongs to the small heat shock protein (HSP20) family.</text>
</comment>
<dbReference type="InterPro" id="IPR031107">
    <property type="entry name" value="Small_HSP"/>
</dbReference>
<dbReference type="Proteomes" id="UP000229362">
    <property type="component" value="Unassembled WGS sequence"/>
</dbReference>
<feature type="domain" description="SHSP" evidence="3">
    <location>
        <begin position="81"/>
        <end position="193"/>
    </location>
</feature>
<evidence type="ECO:0000256" key="1">
    <source>
        <dbReference type="PROSITE-ProRule" id="PRU00285"/>
    </source>
</evidence>